<reference evidence="5 6" key="1">
    <citation type="submission" date="2015-09" db="EMBL/GenBank/DDBJ databases">
        <authorList>
            <consortium name="Swine Surveillance"/>
        </authorList>
    </citation>
    <scope>NUCLEOTIDE SEQUENCE [LARGE SCALE GENOMIC DNA]</scope>
    <source>
        <strain evidence="5 6">CECT 5294</strain>
    </source>
</reference>
<keyword evidence="3 5" id="KW-0560">Oxidoreductase</keyword>
<organism evidence="5 6">
    <name type="scientific">Thalassobacter stenotrophicus</name>
    <dbReference type="NCBI Taxonomy" id="266809"/>
    <lineage>
        <taxon>Bacteria</taxon>
        <taxon>Pseudomonadati</taxon>
        <taxon>Pseudomonadota</taxon>
        <taxon>Alphaproteobacteria</taxon>
        <taxon>Rhodobacterales</taxon>
        <taxon>Roseobacteraceae</taxon>
        <taxon>Thalassobacter</taxon>
    </lineage>
</organism>
<dbReference type="Pfam" id="PF00941">
    <property type="entry name" value="FAD_binding_5"/>
    <property type="match status" value="1"/>
</dbReference>
<dbReference type="InterPro" id="IPR016167">
    <property type="entry name" value="FAD-bd_PCMH_sub1"/>
</dbReference>
<dbReference type="Gene3D" id="3.30.43.10">
    <property type="entry name" value="Uridine Diphospho-n-acetylenolpyruvylglucosamine Reductase, domain 2"/>
    <property type="match status" value="1"/>
</dbReference>
<dbReference type="Gene3D" id="3.30.390.50">
    <property type="entry name" value="CO dehydrogenase flavoprotein, C-terminal domain"/>
    <property type="match status" value="1"/>
</dbReference>
<dbReference type="GO" id="GO:0016491">
    <property type="term" value="F:oxidoreductase activity"/>
    <property type="evidence" value="ECO:0007669"/>
    <property type="project" value="UniProtKB-KW"/>
</dbReference>
<evidence type="ECO:0000313" key="5">
    <source>
        <dbReference type="EMBL" id="CUH60121.1"/>
    </source>
</evidence>
<dbReference type="InterPro" id="IPR005107">
    <property type="entry name" value="CO_DH_flav_C"/>
</dbReference>
<dbReference type="InterPro" id="IPR002346">
    <property type="entry name" value="Mopterin_DH_FAD-bd"/>
</dbReference>
<name>A0A0P1EYZ8_9RHOB</name>
<dbReference type="STRING" id="266809.PM03_14365"/>
<evidence type="ECO:0000256" key="2">
    <source>
        <dbReference type="ARBA" id="ARBA00022827"/>
    </source>
</evidence>
<accession>A0A0P1EYZ8</accession>
<dbReference type="Proteomes" id="UP000051298">
    <property type="component" value="Unassembled WGS sequence"/>
</dbReference>
<dbReference type="AlphaFoldDB" id="A0A0P1EYZ8"/>
<dbReference type="PROSITE" id="PS51387">
    <property type="entry name" value="FAD_PCMH"/>
    <property type="match status" value="1"/>
</dbReference>
<dbReference type="InterPro" id="IPR036683">
    <property type="entry name" value="CO_DH_flav_C_dom_sf"/>
</dbReference>
<keyword evidence="1" id="KW-0285">Flavoprotein</keyword>
<evidence type="ECO:0000256" key="3">
    <source>
        <dbReference type="ARBA" id="ARBA00023002"/>
    </source>
</evidence>
<feature type="domain" description="FAD-binding PCMH-type" evidence="4">
    <location>
        <begin position="1"/>
        <end position="170"/>
    </location>
</feature>
<dbReference type="PANTHER" id="PTHR42659">
    <property type="entry name" value="XANTHINE DEHYDROGENASE SUBUNIT C-RELATED"/>
    <property type="match status" value="1"/>
</dbReference>
<proteinExistence type="predicted"/>
<evidence type="ECO:0000259" key="4">
    <source>
        <dbReference type="PROSITE" id="PS51387"/>
    </source>
</evidence>
<evidence type="ECO:0000313" key="6">
    <source>
        <dbReference type="Proteomes" id="UP000051298"/>
    </source>
</evidence>
<dbReference type="eggNOG" id="COG1319">
    <property type="taxonomic scope" value="Bacteria"/>
</dbReference>
<dbReference type="PANTHER" id="PTHR42659:SF2">
    <property type="entry name" value="XANTHINE DEHYDROGENASE SUBUNIT C-RELATED"/>
    <property type="match status" value="1"/>
</dbReference>
<dbReference type="GO" id="GO:0071949">
    <property type="term" value="F:FAD binding"/>
    <property type="evidence" value="ECO:0007669"/>
    <property type="project" value="InterPro"/>
</dbReference>
<dbReference type="InterPro" id="IPR016166">
    <property type="entry name" value="FAD-bd_PCMH"/>
</dbReference>
<sequence>MYELKYHKATSVADAVAILGDAEDGKVIAGGQTLVPTMKQHLAAPSDLIDIRALAELQGVCIKGDALVVGAATRHADVALHTDVRTHIPALARLAAGIGDPAVRAMGTIGGSLANNDPSACYPAAALALNATIITDRREVDADAFFAGMFATDLDEDEIITSVRFPIPEKAAYAKFPNPASRYAMVGVFVAVLDGDVRVAVTGAGEDGVFCHKGLEAALAARFTSAAVDGVDVSEEELMSDLHGSAAYRAQLIKVMAKRAVIAAG</sequence>
<gene>
    <name evidence="5" type="primary">cutM</name>
    <name evidence="5" type="ORF">THS5294_01410</name>
</gene>
<protein>
    <submittedName>
        <fullName evidence="5">Carbon monoxide dehydrogenase medium chain</fullName>
        <ecNumber evidence="5">1.2.99.2</ecNumber>
    </submittedName>
</protein>
<dbReference type="EMBL" id="CYRX01000024">
    <property type="protein sequence ID" value="CUH60121.1"/>
    <property type="molecule type" value="Genomic_DNA"/>
</dbReference>
<dbReference type="SMART" id="SM01092">
    <property type="entry name" value="CO_deh_flav_C"/>
    <property type="match status" value="1"/>
</dbReference>
<dbReference type="RefSeq" id="WP_058123164.1">
    <property type="nucleotide sequence ID" value="NZ_CYRX01000024.1"/>
</dbReference>
<dbReference type="InterPro" id="IPR051312">
    <property type="entry name" value="Diverse_Substr_Oxidored"/>
</dbReference>
<keyword evidence="2" id="KW-0274">FAD</keyword>
<dbReference type="SUPFAM" id="SSF55447">
    <property type="entry name" value="CO dehydrogenase flavoprotein C-terminal domain-like"/>
    <property type="match status" value="1"/>
</dbReference>
<dbReference type="InterPro" id="IPR036318">
    <property type="entry name" value="FAD-bd_PCMH-like_sf"/>
</dbReference>
<dbReference type="EC" id="1.2.99.2" evidence="5"/>
<dbReference type="SUPFAM" id="SSF56176">
    <property type="entry name" value="FAD-binding/transporter-associated domain-like"/>
    <property type="match status" value="1"/>
</dbReference>
<evidence type="ECO:0000256" key="1">
    <source>
        <dbReference type="ARBA" id="ARBA00022630"/>
    </source>
</evidence>
<dbReference type="Gene3D" id="3.30.465.10">
    <property type="match status" value="1"/>
</dbReference>
<dbReference type="InterPro" id="IPR016169">
    <property type="entry name" value="FAD-bd_PCMH_sub2"/>
</dbReference>